<evidence type="ECO:0000256" key="1">
    <source>
        <dbReference type="SAM" id="SignalP"/>
    </source>
</evidence>
<name>A0ABT2S6F5_9FIRM</name>
<organism evidence="2 3">
    <name type="scientific">Dorea ammoniilytica</name>
    <dbReference type="NCBI Taxonomy" id="2981788"/>
    <lineage>
        <taxon>Bacteria</taxon>
        <taxon>Bacillati</taxon>
        <taxon>Bacillota</taxon>
        <taxon>Clostridia</taxon>
        <taxon>Lachnospirales</taxon>
        <taxon>Lachnospiraceae</taxon>
        <taxon>Dorea</taxon>
    </lineage>
</organism>
<comment type="caution">
    <text evidence="2">The sequence shown here is derived from an EMBL/GenBank/DDBJ whole genome shotgun (WGS) entry which is preliminary data.</text>
</comment>
<feature type="chain" id="PRO_5047059754" evidence="1">
    <location>
        <begin position="33"/>
        <end position="585"/>
    </location>
</feature>
<dbReference type="EMBL" id="JAOQJV010000008">
    <property type="protein sequence ID" value="MCU6700166.1"/>
    <property type="molecule type" value="Genomic_DNA"/>
</dbReference>
<keyword evidence="1" id="KW-0732">Signal</keyword>
<feature type="signal peptide" evidence="1">
    <location>
        <begin position="1"/>
        <end position="32"/>
    </location>
</feature>
<protein>
    <submittedName>
        <fullName evidence="2">DUF885 domain-containing protein</fullName>
    </submittedName>
</protein>
<dbReference type="InterPro" id="IPR010281">
    <property type="entry name" value="DUF885"/>
</dbReference>
<evidence type="ECO:0000313" key="3">
    <source>
        <dbReference type="Proteomes" id="UP001207605"/>
    </source>
</evidence>
<dbReference type="PANTHER" id="PTHR33361:SF2">
    <property type="entry name" value="DUF885 DOMAIN-CONTAINING PROTEIN"/>
    <property type="match status" value="1"/>
</dbReference>
<gene>
    <name evidence="2" type="ORF">OCV65_07960</name>
</gene>
<evidence type="ECO:0000313" key="2">
    <source>
        <dbReference type="EMBL" id="MCU6700166.1"/>
    </source>
</evidence>
<keyword evidence="3" id="KW-1185">Reference proteome</keyword>
<dbReference type="RefSeq" id="WP_262581614.1">
    <property type="nucleotide sequence ID" value="NZ_JAOQJV010000008.1"/>
</dbReference>
<dbReference type="Pfam" id="PF05960">
    <property type="entry name" value="DUF885"/>
    <property type="match status" value="1"/>
</dbReference>
<proteinExistence type="predicted"/>
<dbReference type="Proteomes" id="UP001207605">
    <property type="component" value="Unassembled WGS sequence"/>
</dbReference>
<sequence>MSKKRSLIALLILAVSALTVCCLLSCRIYADADTTFDAFTDALFQEEVNSNSITLHYTLQNPDNYGISNPIISFGNYSVSSSDISTAAENNLAQLKDIPYAELSPSNQTIWKLLEDSFSNTLSGIPYLLCEEPISPLTGIQTQLPILLSEYQFADTTDVDTYLALLKTLPEHFDSLTGFETSKADAGLFMASSTADSVIKECNTFLNMGSSNYLYSSFEDRINNLSGCSTDTKKAYIAQNESALKEYVFPAYQNLITALETLKSKSGSSGGLCRLPDGKNYYQHLVKCETGSDRSIDELKELTMTQIQSDLIAMQTVLTSPEYASRTDSSNLSDTTLDAFTLQDSNPAAILNDLQQKTERFFPSIEAVNTQVKYVQADVAEYVSPAFYMVPAIDNTEGQTIYINSLHLPDDLTLFTTLAHEGFPGHLYQHVYYASTDPEPIRSLLDCGGYTEGWATYTEMISYYFSGLPKDEASLRQHNASVLLGLYALADIGIHYDGWNRKDTISFFRDYSIQDAATISKIYDLITADPANYLKYYIGYVEFMELKKEAMKKWGDDFSQIRFHKAVLDAGPMPFYLLRTNVFDN</sequence>
<reference evidence="2 3" key="1">
    <citation type="journal article" date="2021" name="ISME Commun">
        <title>Automated analysis of genomic sequences facilitates high-throughput and comprehensive description of bacteria.</title>
        <authorList>
            <person name="Hitch T.C.A."/>
        </authorList>
    </citation>
    <scope>NUCLEOTIDE SEQUENCE [LARGE SCALE GENOMIC DNA]</scope>
    <source>
        <strain evidence="2 3">Sanger_02</strain>
    </source>
</reference>
<dbReference type="PANTHER" id="PTHR33361">
    <property type="entry name" value="GLR0591 PROTEIN"/>
    <property type="match status" value="1"/>
</dbReference>
<accession>A0ABT2S6F5</accession>